<evidence type="ECO:0000256" key="5">
    <source>
        <dbReference type="ARBA" id="ARBA00013170"/>
    </source>
</evidence>
<comment type="pathway">
    <text evidence="3">Phospholipid metabolism; phosphatidylglycerol biosynthesis; phosphatidylglycerol from CDP-diacylglycerol: step 1/2.</text>
</comment>
<keyword evidence="8 17" id="KW-0808">Transferase</keyword>
<feature type="transmembrane region" description="Helical" evidence="18">
    <location>
        <begin position="133"/>
        <end position="153"/>
    </location>
</feature>
<evidence type="ECO:0000256" key="15">
    <source>
        <dbReference type="ARBA" id="ARBA00033018"/>
    </source>
</evidence>
<keyword evidence="10 18" id="KW-1133">Transmembrane helix</keyword>
<dbReference type="GO" id="GO:0008444">
    <property type="term" value="F:CDP-diacylglycerol-glycerol-3-phosphate 3-phosphatidyltransferase activity"/>
    <property type="evidence" value="ECO:0007669"/>
    <property type="project" value="UniProtKB-EC"/>
</dbReference>
<keyword evidence="9 18" id="KW-0812">Transmembrane</keyword>
<comment type="similarity">
    <text evidence="4 17">Belongs to the CDP-alcohol phosphatidyltransferase class-I family.</text>
</comment>
<name>A0A6N2VH49_9FIRM</name>
<comment type="subcellular location">
    <subcellularLocation>
        <location evidence="2">Membrane</location>
        <topology evidence="2">Multi-pass membrane protein</topology>
    </subcellularLocation>
</comment>
<feature type="transmembrane region" description="Helical" evidence="18">
    <location>
        <begin position="99"/>
        <end position="121"/>
    </location>
</feature>
<evidence type="ECO:0000256" key="10">
    <source>
        <dbReference type="ARBA" id="ARBA00022989"/>
    </source>
</evidence>
<dbReference type="EC" id="2.7.8.5" evidence="5"/>
<gene>
    <name evidence="19" type="primary">pgsA_2</name>
    <name evidence="19" type="ORF">CNLFYP112_02707</name>
</gene>
<organism evidence="19">
    <name type="scientific">[Clostridium] nexile</name>
    <dbReference type="NCBI Taxonomy" id="29361"/>
    <lineage>
        <taxon>Bacteria</taxon>
        <taxon>Bacillati</taxon>
        <taxon>Bacillota</taxon>
        <taxon>Clostridia</taxon>
        <taxon>Lachnospirales</taxon>
        <taxon>Lachnospiraceae</taxon>
        <taxon>Tyzzerella</taxon>
    </lineage>
</organism>
<dbReference type="PIRSF" id="PIRSF000847">
    <property type="entry name" value="Phos_ph_gly_syn"/>
    <property type="match status" value="1"/>
</dbReference>
<dbReference type="InterPro" id="IPR048254">
    <property type="entry name" value="CDP_ALCOHOL_P_TRANSF_CS"/>
</dbReference>
<keyword evidence="7" id="KW-0444">Lipid biosynthesis</keyword>
<evidence type="ECO:0000256" key="3">
    <source>
        <dbReference type="ARBA" id="ARBA00005042"/>
    </source>
</evidence>
<accession>A0A6N2VH49</accession>
<dbReference type="InterPro" id="IPR000462">
    <property type="entry name" value="CDP-OH_P_trans"/>
</dbReference>
<protein>
    <recommendedName>
        <fullName evidence="6">CDP-diacylglycerol--glycerol-3-phosphate 3-phosphatidyltransferase</fullName>
        <ecNumber evidence="5">2.7.8.5</ecNumber>
    </recommendedName>
    <alternativeName>
        <fullName evidence="15">Phosphatidylglycerophosphate synthase</fullName>
    </alternativeName>
</protein>
<evidence type="ECO:0000256" key="11">
    <source>
        <dbReference type="ARBA" id="ARBA00023098"/>
    </source>
</evidence>
<evidence type="ECO:0000256" key="2">
    <source>
        <dbReference type="ARBA" id="ARBA00004141"/>
    </source>
</evidence>
<keyword evidence="14" id="KW-1208">Phospholipid metabolism</keyword>
<dbReference type="InterPro" id="IPR004570">
    <property type="entry name" value="Phosphatidylglycerol_P_synth"/>
</dbReference>
<keyword evidence="12 18" id="KW-0472">Membrane</keyword>
<feature type="transmembrane region" description="Helical" evidence="18">
    <location>
        <begin position="159"/>
        <end position="179"/>
    </location>
</feature>
<evidence type="ECO:0000256" key="14">
    <source>
        <dbReference type="ARBA" id="ARBA00023264"/>
    </source>
</evidence>
<reference evidence="19" key="1">
    <citation type="submission" date="2019-11" db="EMBL/GenBank/DDBJ databases">
        <authorList>
            <person name="Feng L."/>
        </authorList>
    </citation>
    <scope>NUCLEOTIDE SEQUENCE</scope>
    <source>
        <strain evidence="19">CnexileLFYP112</strain>
    </source>
</reference>
<feature type="transmembrane region" description="Helical" evidence="18">
    <location>
        <begin position="12"/>
        <end position="35"/>
    </location>
</feature>
<keyword evidence="13" id="KW-0594">Phospholipid biosynthesis</keyword>
<evidence type="ECO:0000256" key="1">
    <source>
        <dbReference type="ARBA" id="ARBA00003973"/>
    </source>
</evidence>
<evidence type="ECO:0000256" key="9">
    <source>
        <dbReference type="ARBA" id="ARBA00022692"/>
    </source>
</evidence>
<evidence type="ECO:0000256" key="8">
    <source>
        <dbReference type="ARBA" id="ARBA00022679"/>
    </source>
</evidence>
<dbReference type="Gene3D" id="1.20.120.1760">
    <property type="match status" value="1"/>
</dbReference>
<proteinExistence type="inferred from homology"/>
<dbReference type="PANTHER" id="PTHR14269:SF62">
    <property type="entry name" value="CDP-DIACYLGLYCEROL--GLYCEROL-3-PHOSPHATE 3-PHOSPHATIDYLTRANSFERASE 1, CHLOROPLASTIC"/>
    <property type="match status" value="1"/>
</dbReference>
<evidence type="ECO:0000256" key="7">
    <source>
        <dbReference type="ARBA" id="ARBA00022516"/>
    </source>
</evidence>
<dbReference type="UniPathway" id="UPA00084">
    <property type="reaction ID" value="UER00503"/>
</dbReference>
<keyword evidence="11" id="KW-0443">Lipid metabolism</keyword>
<evidence type="ECO:0000256" key="17">
    <source>
        <dbReference type="RuleBase" id="RU003750"/>
    </source>
</evidence>
<dbReference type="EMBL" id="CACRTG010000028">
    <property type="protein sequence ID" value="VYT29468.1"/>
    <property type="molecule type" value="Genomic_DNA"/>
</dbReference>
<dbReference type="Pfam" id="PF01066">
    <property type="entry name" value="CDP-OH_P_transf"/>
    <property type="match status" value="1"/>
</dbReference>
<dbReference type="GO" id="GO:0016020">
    <property type="term" value="C:membrane"/>
    <property type="evidence" value="ECO:0007669"/>
    <property type="project" value="UniProtKB-SubCell"/>
</dbReference>
<comment type="catalytic activity">
    <reaction evidence="16">
        <text>a CDP-1,2-diacyl-sn-glycerol + sn-glycerol 3-phosphate = a 1,2-diacyl-sn-glycero-3-phospho-(1'-sn-glycero-3'-phosphate) + CMP + H(+)</text>
        <dbReference type="Rhea" id="RHEA:12593"/>
        <dbReference type="ChEBI" id="CHEBI:15378"/>
        <dbReference type="ChEBI" id="CHEBI:57597"/>
        <dbReference type="ChEBI" id="CHEBI:58332"/>
        <dbReference type="ChEBI" id="CHEBI:60110"/>
        <dbReference type="ChEBI" id="CHEBI:60377"/>
        <dbReference type="EC" id="2.7.8.5"/>
    </reaction>
</comment>
<evidence type="ECO:0000256" key="13">
    <source>
        <dbReference type="ARBA" id="ARBA00023209"/>
    </source>
</evidence>
<dbReference type="InterPro" id="IPR043130">
    <property type="entry name" value="CDP-OH_PTrfase_TM_dom"/>
</dbReference>
<dbReference type="GO" id="GO:0006655">
    <property type="term" value="P:phosphatidylglycerol biosynthetic process"/>
    <property type="evidence" value="ECO:0007669"/>
    <property type="project" value="UniProtKB-UniPathway"/>
</dbReference>
<dbReference type="PANTHER" id="PTHR14269">
    <property type="entry name" value="CDP-DIACYLGLYCEROL--GLYCEROL-3-PHOSPHATE 3-PHOSPHATIDYLTRANSFERASE-RELATED"/>
    <property type="match status" value="1"/>
</dbReference>
<evidence type="ECO:0000256" key="16">
    <source>
        <dbReference type="ARBA" id="ARBA00048586"/>
    </source>
</evidence>
<evidence type="ECO:0000256" key="6">
    <source>
        <dbReference type="ARBA" id="ARBA00014944"/>
    </source>
</evidence>
<dbReference type="AlphaFoldDB" id="A0A6N2VH49"/>
<evidence type="ECO:0000256" key="18">
    <source>
        <dbReference type="SAM" id="Phobius"/>
    </source>
</evidence>
<dbReference type="InterPro" id="IPR050324">
    <property type="entry name" value="CDP-alcohol_PTase-I"/>
</dbReference>
<dbReference type="PROSITE" id="PS00379">
    <property type="entry name" value="CDP_ALCOHOL_P_TRANSF"/>
    <property type="match status" value="1"/>
</dbReference>
<comment type="function">
    <text evidence="1">This protein catalyzes the committed step to the synthesis of the acidic phospholipids.</text>
</comment>
<sequence>MITSDMPLRKQIFSIPNILGYFRILLLPLIVWRYVTADSIAEFHMAAVIIGISGITDFLDGFIARKFNMITNLGKIVDPVADKLTQAAIVFSLSFRFQWLIPVVVLFVIKEGFMGIMGVILLKKGKMLNGAKWFGKVSTAVLYVVMFILILAPNIQEQIANTLIVLSGFLLLMSFILYIPVYKKILSEA</sequence>
<evidence type="ECO:0000313" key="19">
    <source>
        <dbReference type="EMBL" id="VYT29468.1"/>
    </source>
</evidence>
<evidence type="ECO:0000256" key="12">
    <source>
        <dbReference type="ARBA" id="ARBA00023136"/>
    </source>
</evidence>
<evidence type="ECO:0000256" key="4">
    <source>
        <dbReference type="ARBA" id="ARBA00010441"/>
    </source>
</evidence>